<accession>A0A6M1T2Z0</accession>
<dbReference type="Gene3D" id="3.40.50.880">
    <property type="match status" value="1"/>
</dbReference>
<organism evidence="2 3">
    <name type="scientific">Halalkalibaculum roseum</name>
    <dbReference type="NCBI Taxonomy" id="2709311"/>
    <lineage>
        <taxon>Bacteria</taxon>
        <taxon>Pseudomonadati</taxon>
        <taxon>Balneolota</taxon>
        <taxon>Balneolia</taxon>
        <taxon>Balneolales</taxon>
        <taxon>Balneolaceae</taxon>
        <taxon>Halalkalibaculum</taxon>
    </lineage>
</organism>
<dbReference type="AlphaFoldDB" id="A0A6M1T2Z0"/>
<dbReference type="EMBL" id="JAALLT010000004">
    <property type="protein sequence ID" value="NGP77884.1"/>
    <property type="molecule type" value="Genomic_DNA"/>
</dbReference>
<dbReference type="Proteomes" id="UP000473278">
    <property type="component" value="Unassembled WGS sequence"/>
</dbReference>
<dbReference type="GO" id="GO:0004181">
    <property type="term" value="F:metallocarboxypeptidase activity"/>
    <property type="evidence" value="ECO:0007669"/>
    <property type="project" value="InterPro"/>
</dbReference>
<name>A0A6M1T2Z0_9BACT</name>
<dbReference type="GO" id="GO:0006508">
    <property type="term" value="P:proteolysis"/>
    <property type="evidence" value="ECO:0007669"/>
    <property type="project" value="InterPro"/>
</dbReference>
<sequence length="868" mass="96210">MNKYLNGVLCLTIGMMVGIVSVKAQTPPSPQEFLGYELGSTFSLTQNLEAYYEELAKNSPRVEYRSYGKSVLGRDLPLVIVGSEQNLTRQSEIKQHIKKLTKATEPLPNSEVDALSAETPSVLYIYVLDAANEMPGVEGSMQIAYDLATKEDPVTQNIRENLLVIMSPMPNPDAHAKNVEWHHVYDIPGSSVDPNSKQNRTPWGLRSDGNAWGIDINRDFTWFVTPETRAMAEVSVEWQPQTMLDLHCCPPVFFMTPTGPPDHPMWPEVNRKWANRSVDLAKEEFGKKGYSMSSGMDYAGITYLGHGITWGLLGPSISGQMFESIGGKPAVKRSDGSVATLKMGIDRHIIGTWSVMEALSNNKQELLKDAYEQSIASAEKARDAEVQGVVIPASGPGVDPAKVKRLLDRLSIQGIEVQMTTEAFSIEGSPFMDLSTTADRQFPSGAYIIDFVQPYSRLARSILDPTLKTPVPMVDPRNPREVPFYDSQVQNLPLLFGVKAYTVEENIPSVQSEPYQGINLVSSSSGSDTGNPYAYVLPPSLESSYKVAVNLMQEDYKVRVFKGPFRHGNRILEKGSFAIISSRNPDELHERIDELTEQFSAELISIDSPINNSGVDFGNSDLVEHIPNPHIAVLADEPADYGDIFAGIRTLLDIDFNITFSPVRKEILENRDLSKYTTIVLPTGRNYEGRLKLDNLKKYVQEGGTIIAAKEAGLALSKDSVLGKNIHSDGSADQTFGTILRAEWQTYDSPPPGQWVEWEPEIKVDRPLLSVGYGKEFAARGANVILYEVEMESDAKVIARYTENTNALLLDGFMVESDKEKIAGRPYAIDHPVGQGRVIYLTEPVNYRGYWYGTNLLFLNALLFGPAL</sequence>
<comment type="caution">
    <text evidence="2">The sequence shown here is derived from an EMBL/GenBank/DDBJ whole genome shotgun (WGS) entry which is preliminary data.</text>
</comment>
<keyword evidence="3" id="KW-1185">Reference proteome</keyword>
<evidence type="ECO:0000259" key="1">
    <source>
        <dbReference type="Pfam" id="PF00246"/>
    </source>
</evidence>
<dbReference type="InterPro" id="IPR029062">
    <property type="entry name" value="Class_I_gatase-like"/>
</dbReference>
<dbReference type="RefSeq" id="WP_165143579.1">
    <property type="nucleotide sequence ID" value="NZ_JAALLT010000004.1"/>
</dbReference>
<dbReference type="Gene3D" id="3.40.630.10">
    <property type="entry name" value="Zn peptidases"/>
    <property type="match status" value="1"/>
</dbReference>
<evidence type="ECO:0000313" key="3">
    <source>
        <dbReference type="Proteomes" id="UP000473278"/>
    </source>
</evidence>
<protein>
    <recommendedName>
        <fullName evidence="1">Peptidase M14 domain-containing protein</fullName>
    </recommendedName>
</protein>
<evidence type="ECO:0000313" key="2">
    <source>
        <dbReference type="EMBL" id="NGP77884.1"/>
    </source>
</evidence>
<dbReference type="Pfam" id="PF00246">
    <property type="entry name" value="Peptidase_M14"/>
    <property type="match status" value="1"/>
</dbReference>
<dbReference type="SUPFAM" id="SSF53187">
    <property type="entry name" value="Zn-dependent exopeptidases"/>
    <property type="match status" value="1"/>
</dbReference>
<dbReference type="GO" id="GO:0008270">
    <property type="term" value="F:zinc ion binding"/>
    <property type="evidence" value="ECO:0007669"/>
    <property type="project" value="InterPro"/>
</dbReference>
<feature type="domain" description="Peptidase M14" evidence="1">
    <location>
        <begin position="49"/>
        <end position="233"/>
    </location>
</feature>
<dbReference type="InterPro" id="IPR000834">
    <property type="entry name" value="Peptidase_M14"/>
</dbReference>
<proteinExistence type="predicted"/>
<gene>
    <name evidence="2" type="ORF">G3570_14645</name>
</gene>
<reference evidence="2 3" key="1">
    <citation type="submission" date="2020-02" db="EMBL/GenBank/DDBJ databases">
        <title>Balneolaceae bacterium YR4-1, complete genome.</title>
        <authorList>
            <person name="Li Y."/>
            <person name="Wu S."/>
        </authorList>
    </citation>
    <scope>NUCLEOTIDE SEQUENCE [LARGE SCALE GENOMIC DNA]</scope>
    <source>
        <strain evidence="2 3">YR4-1</strain>
    </source>
</reference>
<dbReference type="SUPFAM" id="SSF52317">
    <property type="entry name" value="Class I glutamine amidotransferase-like"/>
    <property type="match status" value="1"/>
</dbReference>